<gene>
    <name evidence="4" type="ORF">C8Q71DRAFT_852437</name>
</gene>
<evidence type="ECO:0000256" key="3">
    <source>
        <dbReference type="SAM" id="SignalP"/>
    </source>
</evidence>
<keyword evidence="2" id="KW-0342">GTP-binding</keyword>
<dbReference type="PROSITE" id="PS51257">
    <property type="entry name" value="PROKAR_LIPOPROTEIN"/>
    <property type="match status" value="1"/>
</dbReference>
<dbReference type="EMBL" id="JADCUA010000001">
    <property type="protein sequence ID" value="KAH9843916.1"/>
    <property type="molecule type" value="Genomic_DNA"/>
</dbReference>
<reference evidence="4 5" key="1">
    <citation type="journal article" date="2021" name="Environ. Microbiol.">
        <title>Gene family expansions and transcriptome signatures uncover fungal adaptations to wood decay.</title>
        <authorList>
            <person name="Hage H."/>
            <person name="Miyauchi S."/>
            <person name="Viragh M."/>
            <person name="Drula E."/>
            <person name="Min B."/>
            <person name="Chaduli D."/>
            <person name="Navarro D."/>
            <person name="Favel A."/>
            <person name="Norest M."/>
            <person name="Lesage-Meessen L."/>
            <person name="Balint B."/>
            <person name="Merenyi Z."/>
            <person name="de Eugenio L."/>
            <person name="Morin E."/>
            <person name="Martinez A.T."/>
            <person name="Baldrian P."/>
            <person name="Stursova M."/>
            <person name="Martinez M.J."/>
            <person name="Novotny C."/>
            <person name="Magnuson J.K."/>
            <person name="Spatafora J.W."/>
            <person name="Maurice S."/>
            <person name="Pangilinan J."/>
            <person name="Andreopoulos W."/>
            <person name="LaButti K."/>
            <person name="Hundley H."/>
            <person name="Na H."/>
            <person name="Kuo A."/>
            <person name="Barry K."/>
            <person name="Lipzen A."/>
            <person name="Henrissat B."/>
            <person name="Riley R."/>
            <person name="Ahrendt S."/>
            <person name="Nagy L.G."/>
            <person name="Grigoriev I.V."/>
            <person name="Martin F."/>
            <person name="Rosso M.N."/>
        </authorList>
    </citation>
    <scope>NUCLEOTIDE SEQUENCE [LARGE SCALE GENOMIC DNA]</scope>
    <source>
        <strain evidence="4 5">CIRM-BRFM 1785</strain>
    </source>
</reference>
<feature type="signal peptide" evidence="3">
    <location>
        <begin position="1"/>
        <end position="20"/>
    </location>
</feature>
<keyword evidence="5" id="KW-1185">Reference proteome</keyword>
<evidence type="ECO:0000313" key="4">
    <source>
        <dbReference type="EMBL" id="KAH9843916.1"/>
    </source>
</evidence>
<feature type="chain" id="PRO_5045356514" evidence="3">
    <location>
        <begin position="21"/>
        <end position="131"/>
    </location>
</feature>
<evidence type="ECO:0000313" key="5">
    <source>
        <dbReference type="Proteomes" id="UP000814176"/>
    </source>
</evidence>
<dbReference type="InterPro" id="IPR001019">
    <property type="entry name" value="Gprotein_alpha_su"/>
</dbReference>
<protein>
    <submittedName>
        <fullName evidence="4">Guanine nucleotide binding protein, alpha subunit</fullName>
    </submittedName>
</protein>
<name>A0ABQ8KXI2_9APHY</name>
<evidence type="ECO:0000256" key="2">
    <source>
        <dbReference type="ARBA" id="ARBA00023134"/>
    </source>
</evidence>
<keyword evidence="3" id="KW-0732">Signal</keyword>
<dbReference type="SUPFAM" id="SSF47895">
    <property type="entry name" value="Transducin (alpha subunit), insertion domain"/>
    <property type="match status" value="1"/>
</dbReference>
<evidence type="ECO:0000256" key="1">
    <source>
        <dbReference type="ARBA" id="ARBA00022741"/>
    </source>
</evidence>
<sequence length="131" mass="15100">MSPRLGQRTAPLWWATAVLAACRDDIITLWEDPVVRAILKRRDVAAFLNNAARIANVNYEPADEDIVRAQLRMLDVEEHRFTMESGTLLGSEWYIYDAIIFLAPLACNFMLEEDSKVSRLEDLIMLWKEIC</sequence>
<dbReference type="RefSeq" id="XP_047784726.1">
    <property type="nucleotide sequence ID" value="XM_047926831.1"/>
</dbReference>
<comment type="caution">
    <text evidence="4">The sequence shown here is derived from an EMBL/GenBank/DDBJ whole genome shotgun (WGS) entry which is preliminary data.</text>
</comment>
<proteinExistence type="predicted"/>
<dbReference type="Proteomes" id="UP000814176">
    <property type="component" value="Unassembled WGS sequence"/>
</dbReference>
<dbReference type="Pfam" id="PF00503">
    <property type="entry name" value="G-alpha"/>
    <property type="match status" value="1"/>
</dbReference>
<dbReference type="InterPro" id="IPR011025">
    <property type="entry name" value="GproteinA_insert"/>
</dbReference>
<accession>A0ABQ8KXI2</accession>
<organism evidence="4 5">
    <name type="scientific">Rhodofomes roseus</name>
    <dbReference type="NCBI Taxonomy" id="34475"/>
    <lineage>
        <taxon>Eukaryota</taxon>
        <taxon>Fungi</taxon>
        <taxon>Dikarya</taxon>
        <taxon>Basidiomycota</taxon>
        <taxon>Agaricomycotina</taxon>
        <taxon>Agaricomycetes</taxon>
        <taxon>Polyporales</taxon>
        <taxon>Rhodofomes</taxon>
    </lineage>
</organism>
<dbReference type="GeneID" id="72007563"/>
<keyword evidence="1" id="KW-0547">Nucleotide-binding</keyword>
<dbReference type="Gene3D" id="1.10.400.10">
    <property type="entry name" value="GI Alpha 1, domain 2-like"/>
    <property type="match status" value="1"/>
</dbReference>